<reference evidence="10" key="2">
    <citation type="submission" date="2021-04" db="EMBL/GenBank/DDBJ databases">
        <authorList>
            <person name="Gilroy R."/>
        </authorList>
    </citation>
    <scope>NUCLEOTIDE SEQUENCE</scope>
    <source>
        <strain evidence="10">ChiSjej1B19-8411</strain>
    </source>
</reference>
<dbReference type="AlphaFoldDB" id="A0A9D1WHX0"/>
<feature type="binding site" evidence="7">
    <location>
        <begin position="323"/>
        <end position="324"/>
    </location>
    <ligand>
        <name>substrate</name>
    </ligand>
</feature>
<feature type="domain" description="Amidohydrolase 3" evidence="8">
    <location>
        <begin position="348"/>
        <end position="422"/>
    </location>
</feature>
<accession>A0A9D1WHX0</accession>
<feature type="binding site" evidence="7">
    <location>
        <position position="94"/>
    </location>
    <ligand>
        <name>substrate</name>
    </ligand>
</feature>
<comment type="caution">
    <text evidence="10">The sequence shown here is derived from an EMBL/GenBank/DDBJ whole genome shotgun (WGS) entry which is preliminary data.</text>
</comment>
<dbReference type="EMBL" id="DXEX01000156">
    <property type="protein sequence ID" value="HIX59476.1"/>
    <property type="molecule type" value="Genomic_DNA"/>
</dbReference>
<comment type="cofactor">
    <cofactor evidence="7">
        <name>Zn(2+)</name>
        <dbReference type="ChEBI" id="CHEBI:29105"/>
    </cofactor>
    <text evidence="7">Binds 2 Zn(2+) ions per subunit.</text>
</comment>
<organism evidence="10 11">
    <name type="scientific">Candidatus Blautia gallistercoris</name>
    <dbReference type="NCBI Taxonomy" id="2838490"/>
    <lineage>
        <taxon>Bacteria</taxon>
        <taxon>Bacillati</taxon>
        <taxon>Bacillota</taxon>
        <taxon>Clostridia</taxon>
        <taxon>Lachnospirales</taxon>
        <taxon>Lachnospiraceae</taxon>
        <taxon>Blautia</taxon>
    </lineage>
</organism>
<comment type="similarity">
    <text evidence="2 7">Belongs to the metallo-dependent hydrolases superfamily. DHOase family. Class I DHOase subfamily.</text>
</comment>
<dbReference type="GO" id="GO:0008270">
    <property type="term" value="F:zinc ion binding"/>
    <property type="evidence" value="ECO:0007669"/>
    <property type="project" value="UniProtKB-UniRule"/>
</dbReference>
<protein>
    <recommendedName>
        <fullName evidence="7">Dihydroorotase</fullName>
        <shortName evidence="7">DHOase</shortName>
        <ecNumber evidence="7">3.5.2.3</ecNumber>
    </recommendedName>
</protein>
<dbReference type="Gene3D" id="2.30.40.10">
    <property type="entry name" value="Urease, subunit C, domain 1"/>
    <property type="match status" value="1"/>
</dbReference>
<dbReference type="HAMAP" id="MF_00220_B">
    <property type="entry name" value="PyrC_classI_B"/>
    <property type="match status" value="1"/>
</dbReference>
<dbReference type="PANTHER" id="PTHR43668">
    <property type="entry name" value="ALLANTOINASE"/>
    <property type="match status" value="1"/>
</dbReference>
<comment type="catalytic activity">
    <reaction evidence="7">
        <text>(S)-dihydroorotate + H2O = N-carbamoyl-L-aspartate + H(+)</text>
        <dbReference type="Rhea" id="RHEA:24296"/>
        <dbReference type="ChEBI" id="CHEBI:15377"/>
        <dbReference type="ChEBI" id="CHEBI:15378"/>
        <dbReference type="ChEBI" id="CHEBI:30864"/>
        <dbReference type="ChEBI" id="CHEBI:32814"/>
        <dbReference type="EC" id="3.5.2.3"/>
    </reaction>
</comment>
<dbReference type="Gene3D" id="3.20.20.140">
    <property type="entry name" value="Metal-dependent hydrolases"/>
    <property type="match status" value="1"/>
</dbReference>
<evidence type="ECO:0000259" key="8">
    <source>
        <dbReference type="Pfam" id="PF07969"/>
    </source>
</evidence>
<dbReference type="SUPFAM" id="SSF51556">
    <property type="entry name" value="Metallo-dependent hydrolases"/>
    <property type="match status" value="1"/>
</dbReference>
<dbReference type="CDD" id="cd01317">
    <property type="entry name" value="DHOase_IIa"/>
    <property type="match status" value="1"/>
</dbReference>
<dbReference type="Proteomes" id="UP000886817">
    <property type="component" value="Unassembled WGS sequence"/>
</dbReference>
<dbReference type="InterPro" id="IPR050138">
    <property type="entry name" value="DHOase/Allantoinase_Hydrolase"/>
</dbReference>
<feature type="binding site" evidence="7">
    <location>
        <position position="309"/>
    </location>
    <ligand>
        <name>substrate</name>
    </ligand>
</feature>
<feature type="binding site" evidence="7">
    <location>
        <position position="62"/>
    </location>
    <ligand>
        <name>Zn(2+)</name>
        <dbReference type="ChEBI" id="CHEBI:29105"/>
        <label>1</label>
    </ligand>
</feature>
<dbReference type="InterPro" id="IPR013108">
    <property type="entry name" value="Amidohydro_3"/>
</dbReference>
<feature type="binding site" evidence="7">
    <location>
        <position position="232"/>
    </location>
    <ligand>
        <name>Zn(2+)</name>
        <dbReference type="ChEBI" id="CHEBI:29105"/>
        <label>2</label>
    </ligand>
</feature>
<evidence type="ECO:0000256" key="2">
    <source>
        <dbReference type="ARBA" id="ARBA00010286"/>
    </source>
</evidence>
<evidence type="ECO:0000256" key="6">
    <source>
        <dbReference type="ARBA" id="ARBA00022975"/>
    </source>
</evidence>
<evidence type="ECO:0000256" key="4">
    <source>
        <dbReference type="ARBA" id="ARBA00022801"/>
    </source>
</evidence>
<evidence type="ECO:0000256" key="1">
    <source>
        <dbReference type="ARBA" id="ARBA00002368"/>
    </source>
</evidence>
<proteinExistence type="inferred from homology"/>
<sequence>MNILIRGGRVIDPGTRTDQIQDLYVSDGLIADVGEDLEYEADQVIQAEGCYVMPGLIDMHVHLRDPGLEYKEDIRSGSAAAARGGFTTIVAMPNTKPVMDEKSRVEYVVHKAESVSPIHVLQAGAITRGMKGEELTDIAQLVEAGSPAISEDGKSVMNTLLYYKAMKKAAELGIPVLAHCEDIDLVDGGCMNADDRAEELGLPGISNAVEDTITARDIVLAAETGAHLHLCHCSTEGAAVLLRLAKEQGVDVSGEVCPHHFTLTSEDIPGDDADYKMNPPLRTRKDVEALKQALHDDVMEVISTDHAPHSAQEKNVSMRKAPFGIVGLETSVSLTITELVKPGVITPMQMAEKMSYNPAKILHLDRGTLEKGKEADIVIIDPEAEYTIDRNTFVSKGKNTPFHGKKVSGKVRATICGGKIVYQMEEDRHSVFGSTGRSGK</sequence>
<comment type="pathway">
    <text evidence="7">Pyrimidine metabolism; UMP biosynthesis via de novo pathway; (S)-dihydroorotate from bicarbonate: step 3/3.</text>
</comment>
<feature type="domain" description="Dihydroorotase catalytic" evidence="9">
    <location>
        <begin position="52"/>
        <end position="235"/>
    </location>
</feature>
<dbReference type="PROSITE" id="PS00482">
    <property type="entry name" value="DIHYDROOROTASE_1"/>
    <property type="match status" value="1"/>
</dbReference>
<keyword evidence="6 7" id="KW-0665">Pyrimidine biosynthesis</keyword>
<dbReference type="InterPro" id="IPR011059">
    <property type="entry name" value="Metal-dep_hydrolase_composite"/>
</dbReference>
<name>A0A9D1WHX0_9FIRM</name>
<dbReference type="GO" id="GO:0004151">
    <property type="term" value="F:dihydroorotase activity"/>
    <property type="evidence" value="ECO:0007669"/>
    <property type="project" value="UniProtKB-UniRule"/>
</dbReference>
<dbReference type="Pfam" id="PF12890">
    <property type="entry name" value="DHOase"/>
    <property type="match status" value="1"/>
</dbReference>
<dbReference type="Pfam" id="PF07969">
    <property type="entry name" value="Amidohydro_3"/>
    <property type="match status" value="1"/>
</dbReference>
<dbReference type="GO" id="GO:0004038">
    <property type="term" value="F:allantoinase activity"/>
    <property type="evidence" value="ECO:0007669"/>
    <property type="project" value="TreeGrafter"/>
</dbReference>
<dbReference type="EC" id="3.5.2.3" evidence="7"/>
<keyword evidence="5 7" id="KW-0862">Zinc</keyword>
<reference evidence="10" key="1">
    <citation type="journal article" date="2021" name="PeerJ">
        <title>Extensive microbial diversity within the chicken gut microbiome revealed by metagenomics and culture.</title>
        <authorList>
            <person name="Gilroy R."/>
            <person name="Ravi A."/>
            <person name="Getino M."/>
            <person name="Pursley I."/>
            <person name="Horton D.L."/>
            <person name="Alikhan N.F."/>
            <person name="Baker D."/>
            <person name="Gharbi K."/>
            <person name="Hall N."/>
            <person name="Watson M."/>
            <person name="Adriaenssens E.M."/>
            <person name="Foster-Nyarko E."/>
            <person name="Jarju S."/>
            <person name="Secka A."/>
            <person name="Antonio M."/>
            <person name="Oren A."/>
            <person name="Chaudhuri R.R."/>
            <person name="La Ragione R."/>
            <person name="Hildebrand F."/>
            <person name="Pallen M.J."/>
        </authorList>
    </citation>
    <scope>NUCLEOTIDE SEQUENCE</scope>
    <source>
        <strain evidence="10">ChiSjej1B19-8411</strain>
    </source>
</reference>
<keyword evidence="3 7" id="KW-0479">Metal-binding</keyword>
<evidence type="ECO:0000313" key="10">
    <source>
        <dbReference type="EMBL" id="HIX59476.1"/>
    </source>
</evidence>
<evidence type="ECO:0000256" key="3">
    <source>
        <dbReference type="ARBA" id="ARBA00022723"/>
    </source>
</evidence>
<dbReference type="InterPro" id="IPR002195">
    <property type="entry name" value="Dihydroorotase_CS"/>
</dbReference>
<dbReference type="GO" id="GO:0005737">
    <property type="term" value="C:cytoplasm"/>
    <property type="evidence" value="ECO:0007669"/>
    <property type="project" value="TreeGrafter"/>
</dbReference>
<dbReference type="GO" id="GO:0044205">
    <property type="term" value="P:'de novo' UMP biosynthetic process"/>
    <property type="evidence" value="ECO:0007669"/>
    <property type="project" value="UniProtKB-UniRule"/>
</dbReference>
<comment type="function">
    <text evidence="1 7">Catalyzes the reversible cyclization of carbamoyl aspartate to dihydroorotate.</text>
</comment>
<feature type="binding site" evidence="7">
    <location>
        <position position="152"/>
    </location>
    <ligand>
        <name>Zn(2+)</name>
        <dbReference type="ChEBI" id="CHEBI:29105"/>
        <label>1</label>
    </ligand>
</feature>
<evidence type="ECO:0000256" key="5">
    <source>
        <dbReference type="ARBA" id="ARBA00022833"/>
    </source>
</evidence>
<evidence type="ECO:0000259" key="9">
    <source>
        <dbReference type="Pfam" id="PF12890"/>
    </source>
</evidence>
<dbReference type="InterPro" id="IPR024403">
    <property type="entry name" value="DHOase_cat"/>
</dbReference>
<dbReference type="InterPro" id="IPR032466">
    <property type="entry name" value="Metal_Hydrolase"/>
</dbReference>
<feature type="binding site" evidence="7">
    <location>
        <position position="179"/>
    </location>
    <ligand>
        <name>Zn(2+)</name>
        <dbReference type="ChEBI" id="CHEBI:29105"/>
        <label>2</label>
    </ligand>
</feature>
<feature type="binding site" evidence="7">
    <location>
        <position position="305"/>
    </location>
    <ligand>
        <name>Zn(2+)</name>
        <dbReference type="ChEBI" id="CHEBI:29105"/>
        <label>1</label>
    </ligand>
</feature>
<dbReference type="NCBIfam" id="TIGR00857">
    <property type="entry name" value="pyrC_multi"/>
    <property type="match status" value="1"/>
</dbReference>
<feature type="binding site" evidence="7">
    <location>
        <position position="278"/>
    </location>
    <ligand>
        <name>substrate</name>
    </ligand>
</feature>
<dbReference type="GO" id="GO:0006145">
    <property type="term" value="P:purine nucleobase catabolic process"/>
    <property type="evidence" value="ECO:0007669"/>
    <property type="project" value="TreeGrafter"/>
</dbReference>
<keyword evidence="4 7" id="KW-0378">Hydrolase</keyword>
<evidence type="ECO:0000256" key="7">
    <source>
        <dbReference type="HAMAP-Rule" id="MF_00220"/>
    </source>
</evidence>
<feature type="binding site" evidence="7">
    <location>
        <position position="152"/>
    </location>
    <ligand>
        <name>Zn(2+)</name>
        <dbReference type="ChEBI" id="CHEBI:29105"/>
        <label>2</label>
    </ligand>
</feature>
<feature type="active site" evidence="7">
    <location>
        <position position="305"/>
    </location>
</feature>
<gene>
    <name evidence="7" type="primary">pyrC</name>
    <name evidence="10" type="ORF">IAA45_07170</name>
</gene>
<dbReference type="InterPro" id="IPR004722">
    <property type="entry name" value="DHOase"/>
</dbReference>
<dbReference type="PANTHER" id="PTHR43668:SF2">
    <property type="entry name" value="ALLANTOINASE"/>
    <property type="match status" value="1"/>
</dbReference>
<feature type="binding site" evidence="7">
    <location>
        <begin position="62"/>
        <end position="64"/>
    </location>
    <ligand>
        <name>substrate</name>
    </ligand>
</feature>
<feature type="binding site" evidence="7">
    <location>
        <position position="60"/>
    </location>
    <ligand>
        <name>Zn(2+)</name>
        <dbReference type="ChEBI" id="CHEBI:29105"/>
        <label>1</label>
    </ligand>
</feature>
<evidence type="ECO:0000313" key="11">
    <source>
        <dbReference type="Proteomes" id="UP000886817"/>
    </source>
</evidence>
<dbReference type="PROSITE" id="PS00483">
    <property type="entry name" value="DIHYDROOROTASE_2"/>
    <property type="match status" value="1"/>
</dbReference>
<dbReference type="SUPFAM" id="SSF51338">
    <property type="entry name" value="Composite domain of metallo-dependent hydrolases"/>
    <property type="match status" value="1"/>
</dbReference>